<dbReference type="InterPro" id="IPR000014">
    <property type="entry name" value="PAS"/>
</dbReference>
<dbReference type="NCBIfam" id="TIGR00229">
    <property type="entry name" value="sensory_box"/>
    <property type="match status" value="1"/>
</dbReference>
<keyword evidence="1" id="KW-0285">Flavoprotein</keyword>
<dbReference type="PANTHER" id="PTHR47429">
    <property type="entry name" value="PROTEIN TWIN LOV 1"/>
    <property type="match status" value="1"/>
</dbReference>
<keyword evidence="2" id="KW-0288">FMN</keyword>
<dbReference type="PANTHER" id="PTHR47429:SF2">
    <property type="entry name" value="PROTEIN TWIN LOV 1"/>
    <property type="match status" value="1"/>
</dbReference>
<dbReference type="Proteomes" id="UP000035287">
    <property type="component" value="Chromosome"/>
</dbReference>
<dbReference type="STRING" id="1348774.AB433_10145"/>
<name>A0A0G3XI17_9SPHN</name>
<gene>
    <name evidence="5" type="ORF">AB433_10145</name>
</gene>
<feature type="domain" description="PAS" evidence="4">
    <location>
        <begin position="1"/>
        <end position="50"/>
    </location>
</feature>
<dbReference type="InterPro" id="IPR035965">
    <property type="entry name" value="PAS-like_dom_sf"/>
</dbReference>
<dbReference type="KEGG" id="cna:AB433_10145"/>
<sequence length="164" mass="18238">MEGSGIALTLADAQAEDFPLVLANQAFLDLSGYDRDEVIGKNCRFLQPKEGGGPATQRIRDFLVDPAKREERVLLPNERKDGTPFLNLLYLTRMTQLGKDAYILGSQFDFSRHDRMRPDSYDRALREDIRELSALTGEMGIVTLGTFRSLASSAAIIAEARLGE</sequence>
<reference evidence="5 6" key="1">
    <citation type="submission" date="2015-06" db="EMBL/GenBank/DDBJ databases">
        <authorList>
            <person name="Zeng Y."/>
            <person name="Huang Y."/>
        </authorList>
    </citation>
    <scope>NUCLEOTIDE SEQUENCE [LARGE SCALE GENOMIC DNA]</scope>
    <source>
        <strain evidence="5 6">PQ-2</strain>
    </source>
</reference>
<keyword evidence="3" id="KW-0157">Chromophore</keyword>
<dbReference type="EMBL" id="CP011770">
    <property type="protein sequence ID" value="AKM10244.1"/>
    <property type="molecule type" value="Genomic_DNA"/>
</dbReference>
<organism evidence="5 6">
    <name type="scientific">Croceicoccus naphthovorans</name>
    <dbReference type="NCBI Taxonomy" id="1348774"/>
    <lineage>
        <taxon>Bacteria</taxon>
        <taxon>Pseudomonadati</taxon>
        <taxon>Pseudomonadota</taxon>
        <taxon>Alphaproteobacteria</taxon>
        <taxon>Sphingomonadales</taxon>
        <taxon>Erythrobacteraceae</taxon>
        <taxon>Croceicoccus</taxon>
    </lineage>
</organism>
<protein>
    <recommendedName>
        <fullName evidence="4">PAS domain-containing protein</fullName>
    </recommendedName>
</protein>
<evidence type="ECO:0000259" key="4">
    <source>
        <dbReference type="PROSITE" id="PS50112"/>
    </source>
</evidence>
<evidence type="ECO:0000256" key="2">
    <source>
        <dbReference type="ARBA" id="ARBA00022643"/>
    </source>
</evidence>
<evidence type="ECO:0000256" key="3">
    <source>
        <dbReference type="ARBA" id="ARBA00022991"/>
    </source>
</evidence>
<dbReference type="SUPFAM" id="SSF55785">
    <property type="entry name" value="PYP-like sensor domain (PAS domain)"/>
    <property type="match status" value="1"/>
</dbReference>
<keyword evidence="6" id="KW-1185">Reference proteome</keyword>
<dbReference type="AlphaFoldDB" id="A0A0G3XI17"/>
<accession>A0A0G3XI17</accession>
<dbReference type="Gene3D" id="3.30.450.20">
    <property type="entry name" value="PAS domain"/>
    <property type="match status" value="1"/>
</dbReference>
<dbReference type="PROSITE" id="PS50112">
    <property type="entry name" value="PAS"/>
    <property type="match status" value="1"/>
</dbReference>
<evidence type="ECO:0000256" key="1">
    <source>
        <dbReference type="ARBA" id="ARBA00022630"/>
    </source>
</evidence>
<proteinExistence type="predicted"/>
<evidence type="ECO:0000313" key="6">
    <source>
        <dbReference type="Proteomes" id="UP000035287"/>
    </source>
</evidence>
<dbReference type="PATRIC" id="fig|1348774.3.peg.2126"/>
<dbReference type="Pfam" id="PF13426">
    <property type="entry name" value="PAS_9"/>
    <property type="match status" value="1"/>
</dbReference>
<evidence type="ECO:0000313" key="5">
    <source>
        <dbReference type="EMBL" id="AKM10244.1"/>
    </source>
</evidence>
<dbReference type="CDD" id="cd00130">
    <property type="entry name" value="PAS"/>
    <property type="match status" value="1"/>
</dbReference>